<evidence type="ECO:0000313" key="1">
    <source>
        <dbReference type="EMBL" id="KAA3477103.1"/>
    </source>
</evidence>
<proteinExistence type="predicted"/>
<name>A0A5B6W733_9ROSI</name>
<keyword evidence="2" id="KW-1185">Reference proteome</keyword>
<reference evidence="2" key="1">
    <citation type="journal article" date="2019" name="Plant Biotechnol. J.">
        <title>Genome sequencing of the Australian wild diploid species Gossypium australe highlights disease resistance and delayed gland morphogenesis.</title>
        <authorList>
            <person name="Cai Y."/>
            <person name="Cai X."/>
            <person name="Wang Q."/>
            <person name="Wang P."/>
            <person name="Zhang Y."/>
            <person name="Cai C."/>
            <person name="Xu Y."/>
            <person name="Wang K."/>
            <person name="Zhou Z."/>
            <person name="Wang C."/>
            <person name="Geng S."/>
            <person name="Li B."/>
            <person name="Dong Q."/>
            <person name="Hou Y."/>
            <person name="Wang H."/>
            <person name="Ai P."/>
            <person name="Liu Z."/>
            <person name="Yi F."/>
            <person name="Sun M."/>
            <person name="An G."/>
            <person name="Cheng J."/>
            <person name="Zhang Y."/>
            <person name="Shi Q."/>
            <person name="Xie Y."/>
            <person name="Shi X."/>
            <person name="Chang Y."/>
            <person name="Huang F."/>
            <person name="Chen Y."/>
            <person name="Hong S."/>
            <person name="Mi L."/>
            <person name="Sun Q."/>
            <person name="Zhang L."/>
            <person name="Zhou B."/>
            <person name="Peng R."/>
            <person name="Zhang X."/>
            <person name="Liu F."/>
        </authorList>
    </citation>
    <scope>NUCLEOTIDE SEQUENCE [LARGE SCALE GENOMIC DNA]</scope>
    <source>
        <strain evidence="2">cv. PA1801</strain>
    </source>
</reference>
<evidence type="ECO:0000313" key="2">
    <source>
        <dbReference type="Proteomes" id="UP000325315"/>
    </source>
</evidence>
<gene>
    <name evidence="1" type="ORF">EPI10_011017</name>
</gene>
<sequence length="72" mass="8708">MEQDFDSSSLGRGQFVVRPPYFNGKTYSYWKTMMKLFIQANDYHEWRMISNNDLKMPKDEDGWEEGYKNKLN</sequence>
<accession>A0A5B6W733</accession>
<comment type="caution">
    <text evidence="1">The sequence shown here is derived from an EMBL/GenBank/DDBJ whole genome shotgun (WGS) entry which is preliminary data.</text>
</comment>
<dbReference type="EMBL" id="SMMG02000004">
    <property type="protein sequence ID" value="KAA3477103.1"/>
    <property type="molecule type" value="Genomic_DNA"/>
</dbReference>
<protein>
    <submittedName>
        <fullName evidence="1">Protein CROWDED NUCLEI 4-like</fullName>
    </submittedName>
</protein>
<organism evidence="1 2">
    <name type="scientific">Gossypium australe</name>
    <dbReference type="NCBI Taxonomy" id="47621"/>
    <lineage>
        <taxon>Eukaryota</taxon>
        <taxon>Viridiplantae</taxon>
        <taxon>Streptophyta</taxon>
        <taxon>Embryophyta</taxon>
        <taxon>Tracheophyta</taxon>
        <taxon>Spermatophyta</taxon>
        <taxon>Magnoliopsida</taxon>
        <taxon>eudicotyledons</taxon>
        <taxon>Gunneridae</taxon>
        <taxon>Pentapetalae</taxon>
        <taxon>rosids</taxon>
        <taxon>malvids</taxon>
        <taxon>Malvales</taxon>
        <taxon>Malvaceae</taxon>
        <taxon>Malvoideae</taxon>
        <taxon>Gossypium</taxon>
    </lineage>
</organism>
<dbReference type="OrthoDB" id="1743754at2759"/>
<dbReference type="Proteomes" id="UP000325315">
    <property type="component" value="Unassembled WGS sequence"/>
</dbReference>
<dbReference type="AlphaFoldDB" id="A0A5B6W733"/>